<dbReference type="PANTHER" id="PTHR46295">
    <property type="entry name" value="ENDOPLASMIC RETICULUM RESIDENT PROTEIN 44"/>
    <property type="match status" value="1"/>
</dbReference>
<protein>
    <submittedName>
        <fullName evidence="1">Uncharacterized protein</fullName>
    </submittedName>
</protein>
<dbReference type="PANTHER" id="PTHR46295:SF1">
    <property type="entry name" value="ENDOPLASMIC RETICULUM RESIDENT PROTEIN 44"/>
    <property type="match status" value="1"/>
</dbReference>
<dbReference type="InterPro" id="IPR052643">
    <property type="entry name" value="ERP44"/>
</dbReference>
<evidence type="ECO:0000313" key="1">
    <source>
        <dbReference type="EMBL" id="KAL0171966.1"/>
    </source>
</evidence>
<comment type="caution">
    <text evidence="1">The sequence shown here is derived from an EMBL/GenBank/DDBJ whole genome shotgun (WGS) entry which is preliminary data.</text>
</comment>
<gene>
    <name evidence="1" type="ORF">M9458_032277</name>
</gene>
<dbReference type="Pfam" id="PF13848">
    <property type="entry name" value="Thioredoxin_6"/>
    <property type="match status" value="1"/>
</dbReference>
<dbReference type="Gene3D" id="3.40.30.10">
    <property type="entry name" value="Glutaredoxin"/>
    <property type="match status" value="1"/>
</dbReference>
<reference evidence="1 2" key="1">
    <citation type="submission" date="2024-05" db="EMBL/GenBank/DDBJ databases">
        <title>Genome sequencing and assembly of Indian major carp, Cirrhinus mrigala (Hamilton, 1822).</title>
        <authorList>
            <person name="Mohindra V."/>
            <person name="Chowdhury L.M."/>
            <person name="Lal K."/>
            <person name="Jena J.K."/>
        </authorList>
    </citation>
    <scope>NUCLEOTIDE SEQUENCE [LARGE SCALE GENOMIC DNA]</scope>
    <source>
        <strain evidence="1">CM1030</strain>
        <tissue evidence="1">Blood</tissue>
    </source>
</reference>
<evidence type="ECO:0000313" key="2">
    <source>
        <dbReference type="Proteomes" id="UP001529510"/>
    </source>
</evidence>
<feature type="non-terminal residue" evidence="1">
    <location>
        <position position="1"/>
    </location>
</feature>
<sequence length="58" mass="6620">DVSKPERFSGDNIIYKPMGENAPDMVYMGSLTNFDLSYAWTQDKCVPLVREITFENGE</sequence>
<dbReference type="Proteomes" id="UP001529510">
    <property type="component" value="Unassembled WGS sequence"/>
</dbReference>
<dbReference type="AlphaFoldDB" id="A0ABD0PF60"/>
<name>A0ABD0PF60_CIRMR</name>
<proteinExistence type="predicted"/>
<accession>A0ABD0PF60</accession>
<dbReference type="EMBL" id="JAMKFB020000016">
    <property type="protein sequence ID" value="KAL0171966.1"/>
    <property type="molecule type" value="Genomic_DNA"/>
</dbReference>
<keyword evidence="2" id="KW-1185">Reference proteome</keyword>
<feature type="non-terminal residue" evidence="1">
    <location>
        <position position="58"/>
    </location>
</feature>
<organism evidence="1 2">
    <name type="scientific">Cirrhinus mrigala</name>
    <name type="common">Mrigala</name>
    <dbReference type="NCBI Taxonomy" id="683832"/>
    <lineage>
        <taxon>Eukaryota</taxon>
        <taxon>Metazoa</taxon>
        <taxon>Chordata</taxon>
        <taxon>Craniata</taxon>
        <taxon>Vertebrata</taxon>
        <taxon>Euteleostomi</taxon>
        <taxon>Actinopterygii</taxon>
        <taxon>Neopterygii</taxon>
        <taxon>Teleostei</taxon>
        <taxon>Ostariophysi</taxon>
        <taxon>Cypriniformes</taxon>
        <taxon>Cyprinidae</taxon>
        <taxon>Labeoninae</taxon>
        <taxon>Labeonini</taxon>
        <taxon>Cirrhinus</taxon>
    </lineage>
</organism>